<evidence type="ECO:0000256" key="7">
    <source>
        <dbReference type="ARBA" id="ARBA00022729"/>
    </source>
</evidence>
<comment type="subunit">
    <text evidence="4">May function both as a monomer and a homodimer.</text>
</comment>
<dbReference type="PANTHER" id="PTHR12613:SF0">
    <property type="entry name" value="ERO1-LIKE PROTEIN"/>
    <property type="match status" value="1"/>
</dbReference>
<dbReference type="AlphaFoldDB" id="A0A1S8WZN2"/>
<keyword evidence="10" id="KW-0249">Electron transport</keyword>
<keyword evidence="9" id="KW-0274">FAD</keyword>
<sequence length="592" mass="66940">MPSESSLGTEMSKPKQMHLRCASKVVREIHPLKPGFRRFTHFQMRTGVGEGIQIAADLGPSLLIVAVIVTLTEESCFPKVSHSVRSYVLPLKNQGHIGDVHADIEYVNHLNNYEILPRLQSIVNRDYFHYFEINLARGCPFFSEPAGCRTSDCHVSNCRVEEVPVGLRTEAMLHPSNAHHKYDKAYNTGESATHDDVDCELGKLDSSLSEERRTILGNWTLHDAMNEYNFCDMDDPTSENMIWVDLLKNPEQFTGYKGVSSARIWHMIYAENCFNEDSSGPRTLGPSPVKSETAPSLLLGHQSEALRCLEKRVFYRMISGLHTSITVHLCAKSPRSVFSPTQPGQPLSTLATTTWGPKPEEFYRRFHPEVVPEGLDRLRSLYFAYLVELRALAKVAPYLRTLTFYTGNPEADADTQRAINNLLKVVEAKGNLFDERQLFAGQTEEAKTLKHQMREHFYNISRIMDCVGCDKCRLWGKLQTLGMGTALKILFSTPSETFFDPIAFNPDFQLSRREIVALFNAFSRKSPSDAFLNSEGGEVEENCDEHSQRRITALVRSFLTIIIMDHPVGILYRCDVSISVGERVSIRLVISH</sequence>
<evidence type="ECO:0000256" key="1">
    <source>
        <dbReference type="ARBA" id="ARBA00001974"/>
    </source>
</evidence>
<reference evidence="16 17" key="1">
    <citation type="submission" date="2015-03" db="EMBL/GenBank/DDBJ databases">
        <title>Draft genome of the nematode, Opisthorchis viverrini.</title>
        <authorList>
            <person name="Mitreva M."/>
        </authorList>
    </citation>
    <scope>NUCLEOTIDE SEQUENCE [LARGE SCALE GENOMIC DNA]</scope>
    <source>
        <strain evidence="16">Khon Kaen</strain>
    </source>
</reference>
<comment type="subcellular location">
    <subcellularLocation>
        <location evidence="2">Endoplasmic reticulum membrane</location>
        <topology evidence="2">Peripheral membrane protein</topology>
        <orientation evidence="2">Lumenal side</orientation>
    </subcellularLocation>
</comment>
<evidence type="ECO:0000256" key="15">
    <source>
        <dbReference type="ARBA" id="ARBA00023284"/>
    </source>
</evidence>
<keyword evidence="5" id="KW-0813">Transport</keyword>
<protein>
    <submittedName>
        <fullName evidence="16">Endoplasmic Reticulum Oxidoreductin 1</fullName>
    </submittedName>
</protein>
<keyword evidence="17" id="KW-1185">Reference proteome</keyword>
<accession>A0A1S8WZN2</accession>
<dbReference type="InterPro" id="IPR007266">
    <property type="entry name" value="Ero1"/>
</dbReference>
<dbReference type="GO" id="GO:0016972">
    <property type="term" value="F:thiol oxidase activity"/>
    <property type="evidence" value="ECO:0007669"/>
    <property type="project" value="InterPro"/>
</dbReference>
<evidence type="ECO:0000256" key="10">
    <source>
        <dbReference type="ARBA" id="ARBA00022982"/>
    </source>
</evidence>
<gene>
    <name evidence="16" type="ORF">X801_04227</name>
</gene>
<keyword evidence="15" id="KW-0676">Redox-active center</keyword>
<evidence type="ECO:0000256" key="6">
    <source>
        <dbReference type="ARBA" id="ARBA00022630"/>
    </source>
</evidence>
<dbReference type="Proteomes" id="UP000243686">
    <property type="component" value="Unassembled WGS sequence"/>
</dbReference>
<evidence type="ECO:0000256" key="14">
    <source>
        <dbReference type="ARBA" id="ARBA00023180"/>
    </source>
</evidence>
<dbReference type="GO" id="GO:0071949">
    <property type="term" value="F:FAD binding"/>
    <property type="evidence" value="ECO:0007669"/>
    <property type="project" value="InterPro"/>
</dbReference>
<keyword evidence="11" id="KW-0560">Oxidoreductase</keyword>
<dbReference type="GO" id="GO:0034975">
    <property type="term" value="P:protein folding in endoplasmic reticulum"/>
    <property type="evidence" value="ECO:0007669"/>
    <property type="project" value="InterPro"/>
</dbReference>
<keyword evidence="6" id="KW-0285">Flavoprotein</keyword>
<evidence type="ECO:0000256" key="11">
    <source>
        <dbReference type="ARBA" id="ARBA00023002"/>
    </source>
</evidence>
<comment type="cofactor">
    <cofactor evidence="1">
        <name>FAD</name>
        <dbReference type="ChEBI" id="CHEBI:57692"/>
    </cofactor>
</comment>
<keyword evidence="14" id="KW-0325">Glycoprotein</keyword>
<keyword evidence="7" id="KW-0732">Signal</keyword>
<evidence type="ECO:0000256" key="5">
    <source>
        <dbReference type="ARBA" id="ARBA00022448"/>
    </source>
</evidence>
<keyword evidence="12" id="KW-0472">Membrane</keyword>
<dbReference type="PANTHER" id="PTHR12613">
    <property type="entry name" value="ERO1-RELATED"/>
    <property type="match status" value="1"/>
</dbReference>
<evidence type="ECO:0000256" key="8">
    <source>
        <dbReference type="ARBA" id="ARBA00022824"/>
    </source>
</evidence>
<dbReference type="InterPro" id="IPR037192">
    <property type="entry name" value="ERO1-like_sf"/>
</dbReference>
<dbReference type="Pfam" id="PF04137">
    <property type="entry name" value="ERO1"/>
    <property type="match status" value="1"/>
</dbReference>
<comment type="similarity">
    <text evidence="3">Belongs to the EROs family.</text>
</comment>
<keyword evidence="13" id="KW-1015">Disulfide bond</keyword>
<dbReference type="GO" id="GO:0005789">
    <property type="term" value="C:endoplasmic reticulum membrane"/>
    <property type="evidence" value="ECO:0007669"/>
    <property type="project" value="UniProtKB-SubCell"/>
</dbReference>
<keyword evidence="8" id="KW-0256">Endoplasmic reticulum</keyword>
<name>A0A1S8WZN2_OPIVI</name>
<dbReference type="EMBL" id="KV892977">
    <property type="protein sequence ID" value="OON19898.1"/>
    <property type="molecule type" value="Genomic_DNA"/>
</dbReference>
<evidence type="ECO:0000256" key="4">
    <source>
        <dbReference type="ARBA" id="ARBA00011802"/>
    </source>
</evidence>
<evidence type="ECO:0000256" key="2">
    <source>
        <dbReference type="ARBA" id="ARBA00004367"/>
    </source>
</evidence>
<evidence type="ECO:0000313" key="16">
    <source>
        <dbReference type="EMBL" id="OON19898.1"/>
    </source>
</evidence>
<proteinExistence type="inferred from homology"/>
<evidence type="ECO:0000256" key="13">
    <source>
        <dbReference type="ARBA" id="ARBA00023157"/>
    </source>
</evidence>
<evidence type="ECO:0000256" key="12">
    <source>
        <dbReference type="ARBA" id="ARBA00023136"/>
    </source>
</evidence>
<organism evidence="16 17">
    <name type="scientific">Opisthorchis viverrini</name>
    <name type="common">Southeast Asian liver fluke</name>
    <dbReference type="NCBI Taxonomy" id="6198"/>
    <lineage>
        <taxon>Eukaryota</taxon>
        <taxon>Metazoa</taxon>
        <taxon>Spiralia</taxon>
        <taxon>Lophotrochozoa</taxon>
        <taxon>Platyhelminthes</taxon>
        <taxon>Trematoda</taxon>
        <taxon>Digenea</taxon>
        <taxon>Opisthorchiida</taxon>
        <taxon>Opisthorchiata</taxon>
        <taxon>Opisthorchiidae</taxon>
        <taxon>Opisthorchis</taxon>
    </lineage>
</organism>
<evidence type="ECO:0000256" key="3">
    <source>
        <dbReference type="ARBA" id="ARBA00008277"/>
    </source>
</evidence>
<dbReference type="SUPFAM" id="SSF110019">
    <property type="entry name" value="ERO1-like"/>
    <property type="match status" value="1"/>
</dbReference>
<evidence type="ECO:0000313" key="17">
    <source>
        <dbReference type="Proteomes" id="UP000243686"/>
    </source>
</evidence>
<dbReference type="GO" id="GO:0015035">
    <property type="term" value="F:protein-disulfide reductase activity"/>
    <property type="evidence" value="ECO:0007669"/>
    <property type="project" value="InterPro"/>
</dbReference>
<evidence type="ECO:0000256" key="9">
    <source>
        <dbReference type="ARBA" id="ARBA00022827"/>
    </source>
</evidence>